<dbReference type="Gene3D" id="1.10.10.2910">
    <property type="match status" value="1"/>
</dbReference>
<reference evidence="2" key="2">
    <citation type="journal article" date="2021" name="PeerJ">
        <title>Extensive microbial diversity within the chicken gut microbiome revealed by metagenomics and culture.</title>
        <authorList>
            <person name="Gilroy R."/>
            <person name="Ravi A."/>
            <person name="Getino M."/>
            <person name="Pursley I."/>
            <person name="Horton D.L."/>
            <person name="Alikhan N.F."/>
            <person name="Baker D."/>
            <person name="Gharbi K."/>
            <person name="Hall N."/>
            <person name="Watson M."/>
            <person name="Adriaenssens E.M."/>
            <person name="Foster-Nyarko E."/>
            <person name="Jarju S."/>
            <person name="Secka A."/>
            <person name="Antonio M."/>
            <person name="Oren A."/>
            <person name="Chaudhuri R.R."/>
            <person name="La Ragione R."/>
            <person name="Hildebrand F."/>
            <person name="Pallen M.J."/>
        </authorList>
    </citation>
    <scope>NUCLEOTIDE SEQUENCE</scope>
    <source>
        <strain evidence="2">B1-13419</strain>
    </source>
</reference>
<protein>
    <submittedName>
        <fullName evidence="2">ImmA/IrrE family metallo-endopeptidase</fullName>
    </submittedName>
</protein>
<comment type="caution">
    <text evidence="2">The sequence shown here is derived from an EMBL/GenBank/DDBJ whole genome shotgun (WGS) entry which is preliminary data.</text>
</comment>
<proteinExistence type="predicted"/>
<dbReference type="AlphaFoldDB" id="A0A9D9IKU7"/>
<dbReference type="PANTHER" id="PTHR43236:SF1">
    <property type="entry name" value="BLL7220 PROTEIN"/>
    <property type="match status" value="1"/>
</dbReference>
<dbReference type="InterPro" id="IPR052345">
    <property type="entry name" value="Rad_response_metalloprotease"/>
</dbReference>
<organism evidence="2 3">
    <name type="scientific">Candidatus Cryptobacteroides faecigallinarum</name>
    <dbReference type="NCBI Taxonomy" id="2840763"/>
    <lineage>
        <taxon>Bacteria</taxon>
        <taxon>Pseudomonadati</taxon>
        <taxon>Bacteroidota</taxon>
        <taxon>Bacteroidia</taxon>
        <taxon>Bacteroidales</taxon>
        <taxon>Candidatus Cryptobacteroides</taxon>
    </lineage>
</organism>
<sequence length="240" mass="27256">MARTAEYIIEGEANDLRDRFFLGNRLPVDIEGLLIKQGILTVFTKMSTDFSGMCLKYSKDTNFILINSDIVLGRQNFTIAHELYHLFVQDDNDFKVHSCDVTNPQSPIERHANTFASYFLLPQAGIVEVMERIECNKKTINAAHIIMMCNYFGVSYKAMLIRLDKILGLPRDRYDILNAVQPIPTAMAFSLDTEVFEKPKVKEKVIGDYSSKAQSLYESGLISKGHLIELLDEIKLGGYE</sequence>
<evidence type="ECO:0000313" key="3">
    <source>
        <dbReference type="Proteomes" id="UP000823757"/>
    </source>
</evidence>
<dbReference type="InterPro" id="IPR010359">
    <property type="entry name" value="IrrE_HExxH"/>
</dbReference>
<evidence type="ECO:0000259" key="1">
    <source>
        <dbReference type="Pfam" id="PF06114"/>
    </source>
</evidence>
<evidence type="ECO:0000313" key="2">
    <source>
        <dbReference type="EMBL" id="MBO8473931.1"/>
    </source>
</evidence>
<name>A0A9D9IKU7_9BACT</name>
<feature type="domain" description="IrrE N-terminal-like" evidence="1">
    <location>
        <begin position="38"/>
        <end position="163"/>
    </location>
</feature>
<dbReference type="EMBL" id="JADIMD010000019">
    <property type="protein sequence ID" value="MBO8473931.1"/>
    <property type="molecule type" value="Genomic_DNA"/>
</dbReference>
<gene>
    <name evidence="2" type="ORF">IAB91_01390</name>
</gene>
<dbReference type="Pfam" id="PF06114">
    <property type="entry name" value="Peptidase_M78"/>
    <property type="match status" value="1"/>
</dbReference>
<dbReference type="Proteomes" id="UP000823757">
    <property type="component" value="Unassembled WGS sequence"/>
</dbReference>
<dbReference type="PANTHER" id="PTHR43236">
    <property type="entry name" value="ANTITOXIN HIGA1"/>
    <property type="match status" value="1"/>
</dbReference>
<reference evidence="2" key="1">
    <citation type="submission" date="2020-10" db="EMBL/GenBank/DDBJ databases">
        <authorList>
            <person name="Gilroy R."/>
        </authorList>
    </citation>
    <scope>NUCLEOTIDE SEQUENCE</scope>
    <source>
        <strain evidence="2">B1-13419</strain>
    </source>
</reference>
<accession>A0A9D9IKU7</accession>